<proteinExistence type="predicted"/>
<name>A0ABY5I873_9FIRM</name>
<keyword evidence="2" id="KW-1185">Reference proteome</keyword>
<gene>
    <name evidence="1" type="ORF">NMU03_01645</name>
</gene>
<protein>
    <submittedName>
        <fullName evidence="1">Uncharacterized protein</fullName>
    </submittedName>
</protein>
<sequence>MLEQKYLSMLKMMCDHKGFVDTLSSYSGISYQKYVDNYKKAQKEILAYGVRVSVKKNVLLDMIEKENISYAYIHDIKLSQYQK</sequence>
<dbReference type="Proteomes" id="UP001060112">
    <property type="component" value="Chromosome"/>
</dbReference>
<reference evidence="1" key="1">
    <citation type="submission" date="2022-07" db="EMBL/GenBank/DDBJ databases">
        <title>Faecal culturing of patients with breast cancer.</title>
        <authorList>
            <person name="Teng N.M.Y."/>
            <person name="Kiu R."/>
            <person name="Evans R."/>
            <person name="Baker D.J."/>
            <person name="Zenner C."/>
            <person name="Robinson S.D."/>
            <person name="Hall L.J."/>
        </authorList>
    </citation>
    <scope>NUCLEOTIDE SEQUENCE</scope>
    <source>
        <strain evidence="1">LH1062</strain>
    </source>
</reference>
<dbReference type="EMBL" id="CP101620">
    <property type="protein sequence ID" value="UTY40923.1"/>
    <property type="molecule type" value="Genomic_DNA"/>
</dbReference>
<evidence type="ECO:0000313" key="2">
    <source>
        <dbReference type="Proteomes" id="UP001060112"/>
    </source>
</evidence>
<evidence type="ECO:0000313" key="1">
    <source>
        <dbReference type="EMBL" id="UTY40923.1"/>
    </source>
</evidence>
<organism evidence="1 2">
    <name type="scientific">Allocoprobacillus halotolerans</name>
    <dbReference type="NCBI Taxonomy" id="2944914"/>
    <lineage>
        <taxon>Bacteria</taxon>
        <taxon>Bacillati</taxon>
        <taxon>Bacillota</taxon>
        <taxon>Erysipelotrichia</taxon>
        <taxon>Erysipelotrichales</taxon>
        <taxon>Erysipelotrichaceae</taxon>
        <taxon>Allocoprobacillus</taxon>
    </lineage>
</organism>
<accession>A0ABY5I873</accession>